<organism evidence="1 2">
    <name type="scientific">Pseudomonas viridiflava</name>
    <name type="common">Phytomonas viridiflava</name>
    <dbReference type="NCBI Taxonomy" id="33069"/>
    <lineage>
        <taxon>Bacteria</taxon>
        <taxon>Pseudomonadati</taxon>
        <taxon>Pseudomonadota</taxon>
        <taxon>Gammaproteobacteria</taxon>
        <taxon>Pseudomonadales</taxon>
        <taxon>Pseudomonadaceae</taxon>
        <taxon>Pseudomonas</taxon>
    </lineage>
</organism>
<protein>
    <submittedName>
        <fullName evidence="1">Mechanosensitive ion channel protein</fullName>
    </submittedName>
</protein>
<gene>
    <name evidence="1" type="ORF">ALP98_102813</name>
</gene>
<proteinExistence type="predicted"/>
<dbReference type="Proteomes" id="UP000271866">
    <property type="component" value="Unassembled WGS sequence"/>
</dbReference>
<dbReference type="EMBL" id="RBRK01000031">
    <property type="protein sequence ID" value="RMQ79033.1"/>
    <property type="molecule type" value="Genomic_DNA"/>
</dbReference>
<comment type="caution">
    <text evidence="1">The sequence shown here is derived from an EMBL/GenBank/DDBJ whole genome shotgun (WGS) entry which is preliminary data.</text>
</comment>
<evidence type="ECO:0000313" key="2">
    <source>
        <dbReference type="Proteomes" id="UP000271866"/>
    </source>
</evidence>
<dbReference type="AlphaFoldDB" id="A0A3M4J0T1"/>
<evidence type="ECO:0000313" key="1">
    <source>
        <dbReference type="EMBL" id="RMQ79033.1"/>
    </source>
</evidence>
<sequence>MILQGWSGADEAANWAHLSSGGCHIPLKADAVHVIAALEGDLVAEVNRMTDGKGAHGLRSGWRS</sequence>
<reference evidence="1 2" key="1">
    <citation type="submission" date="2018-08" db="EMBL/GenBank/DDBJ databases">
        <title>Recombination of ecologically and evolutionarily significant loci maintains genetic cohesion in the Pseudomonas syringae species complex.</title>
        <authorList>
            <person name="Dillon M."/>
            <person name="Thakur S."/>
            <person name="Almeida R.N.D."/>
            <person name="Weir B.S."/>
            <person name="Guttman D.S."/>
        </authorList>
    </citation>
    <scope>NUCLEOTIDE SEQUENCE [LARGE SCALE GENOMIC DNA]</scope>
    <source>
        <strain evidence="1 2">ICMP 11296</strain>
    </source>
</reference>
<name>A0A3M4J0T1_PSEVI</name>
<accession>A0A3M4J0T1</accession>